<comment type="catalytic activity">
    <reaction evidence="1">
        <text>Endohydrolysis of (1-&gt;4)-alpha-D-glucosidic linkages in polysaccharides containing three or more (1-&gt;4)-alpha-linked D-glucose units.</text>
        <dbReference type="EC" id="3.2.1.1"/>
    </reaction>
</comment>
<dbReference type="InterPro" id="IPR013780">
    <property type="entry name" value="Glyco_hydro_b"/>
</dbReference>
<feature type="non-terminal residue" evidence="9">
    <location>
        <position position="53"/>
    </location>
</feature>
<evidence type="ECO:0000256" key="7">
    <source>
        <dbReference type="ARBA" id="ARBA00023295"/>
    </source>
</evidence>
<comment type="caution">
    <text evidence="9">The sequence shown here is derived from an EMBL/GenBank/DDBJ whole genome shotgun (WGS) entry which is preliminary data.</text>
</comment>
<evidence type="ECO:0000256" key="6">
    <source>
        <dbReference type="ARBA" id="ARBA00023277"/>
    </source>
</evidence>
<dbReference type="AlphaFoldDB" id="A0A426X0T9"/>
<evidence type="ECO:0000256" key="3">
    <source>
        <dbReference type="ARBA" id="ARBA00011245"/>
    </source>
</evidence>
<protein>
    <recommendedName>
        <fullName evidence="4">alpha-amylase</fullName>
        <ecNumber evidence="4">3.2.1.1</ecNumber>
    </recommendedName>
</protein>
<keyword evidence="5" id="KW-0378">Hydrolase</keyword>
<proteinExistence type="predicted"/>
<keyword evidence="7" id="KW-0326">Glycosidase</keyword>
<reference evidence="10" key="1">
    <citation type="journal article" date="2014" name="Agronomy (Basel)">
        <title>A Draft Genome Sequence for Ensete ventricosum, the Drought-Tolerant Tree Against Hunger.</title>
        <authorList>
            <person name="Harrison J."/>
            <person name="Moore K.A."/>
            <person name="Paszkiewicz K."/>
            <person name="Jones T."/>
            <person name="Grant M."/>
            <person name="Ambacheew D."/>
            <person name="Muzemil S."/>
            <person name="Studholme D.J."/>
        </authorList>
    </citation>
    <scope>NUCLEOTIDE SEQUENCE [LARGE SCALE GENOMIC DNA]</scope>
</reference>
<evidence type="ECO:0000313" key="10">
    <source>
        <dbReference type="Proteomes" id="UP000287651"/>
    </source>
</evidence>
<dbReference type="SMART" id="SM00810">
    <property type="entry name" value="Alpha-amyl_C2"/>
    <property type="match status" value="1"/>
</dbReference>
<evidence type="ECO:0000256" key="5">
    <source>
        <dbReference type="ARBA" id="ARBA00022801"/>
    </source>
</evidence>
<sequence length="53" mass="6050">MQPLIIAWTTIKMDIRCRQDIHSRSKISILEARSDLYAAKIDDKVCMKIGEGS</sequence>
<dbReference type="Proteomes" id="UP000287651">
    <property type="component" value="Unassembled WGS sequence"/>
</dbReference>
<gene>
    <name evidence="9" type="ORF">B296_00049129</name>
</gene>
<organism evidence="9 10">
    <name type="scientific">Ensete ventricosum</name>
    <name type="common">Abyssinian banana</name>
    <name type="synonym">Musa ensete</name>
    <dbReference type="NCBI Taxonomy" id="4639"/>
    <lineage>
        <taxon>Eukaryota</taxon>
        <taxon>Viridiplantae</taxon>
        <taxon>Streptophyta</taxon>
        <taxon>Embryophyta</taxon>
        <taxon>Tracheophyta</taxon>
        <taxon>Spermatophyta</taxon>
        <taxon>Magnoliopsida</taxon>
        <taxon>Liliopsida</taxon>
        <taxon>Zingiberales</taxon>
        <taxon>Musaceae</taxon>
        <taxon>Ensete</taxon>
    </lineage>
</organism>
<evidence type="ECO:0000259" key="8">
    <source>
        <dbReference type="SMART" id="SM00810"/>
    </source>
</evidence>
<dbReference type="GO" id="GO:0005975">
    <property type="term" value="P:carbohydrate metabolic process"/>
    <property type="evidence" value="ECO:0007669"/>
    <property type="project" value="InterPro"/>
</dbReference>
<evidence type="ECO:0000256" key="2">
    <source>
        <dbReference type="ARBA" id="ARBA00001913"/>
    </source>
</evidence>
<dbReference type="InterPro" id="IPR012850">
    <property type="entry name" value="A-amylase_bs_C"/>
</dbReference>
<evidence type="ECO:0000313" key="9">
    <source>
        <dbReference type="EMBL" id="RRT33091.1"/>
    </source>
</evidence>
<dbReference type="Gene3D" id="2.60.40.1180">
    <property type="entry name" value="Golgi alpha-mannosidase II"/>
    <property type="match status" value="1"/>
</dbReference>
<dbReference type="EMBL" id="AMZH03029912">
    <property type="protein sequence ID" value="RRT33091.1"/>
    <property type="molecule type" value="Genomic_DNA"/>
</dbReference>
<dbReference type="EC" id="3.2.1.1" evidence="4"/>
<dbReference type="GO" id="GO:0005509">
    <property type="term" value="F:calcium ion binding"/>
    <property type="evidence" value="ECO:0007669"/>
    <property type="project" value="InterPro"/>
</dbReference>
<dbReference type="SUPFAM" id="SSF51011">
    <property type="entry name" value="Glycosyl hydrolase domain"/>
    <property type="match status" value="1"/>
</dbReference>
<keyword evidence="6" id="KW-0119">Carbohydrate metabolism</keyword>
<name>A0A426X0T9_ENSVE</name>
<accession>A0A426X0T9</accession>
<comment type="cofactor">
    <cofactor evidence="2">
        <name>Ca(2+)</name>
        <dbReference type="ChEBI" id="CHEBI:29108"/>
    </cofactor>
</comment>
<dbReference type="Pfam" id="PF07821">
    <property type="entry name" value="Alpha-amyl_C2"/>
    <property type="match status" value="1"/>
</dbReference>
<feature type="domain" description="Alpha-amylase C-terminal beta-sheet" evidence="8">
    <location>
        <begin position="17"/>
        <end position="52"/>
    </location>
</feature>
<evidence type="ECO:0000256" key="4">
    <source>
        <dbReference type="ARBA" id="ARBA00012595"/>
    </source>
</evidence>
<evidence type="ECO:0000256" key="1">
    <source>
        <dbReference type="ARBA" id="ARBA00000548"/>
    </source>
</evidence>
<dbReference type="GO" id="GO:0004556">
    <property type="term" value="F:alpha-amylase activity"/>
    <property type="evidence" value="ECO:0007669"/>
    <property type="project" value="UniProtKB-EC"/>
</dbReference>
<comment type="subunit">
    <text evidence="3">Monomer.</text>
</comment>